<organism evidence="1 2">
    <name type="scientific">Anaerosacchariphilus polymeriproducens</name>
    <dbReference type="NCBI Taxonomy" id="1812858"/>
    <lineage>
        <taxon>Bacteria</taxon>
        <taxon>Bacillati</taxon>
        <taxon>Bacillota</taxon>
        <taxon>Clostridia</taxon>
        <taxon>Lachnospirales</taxon>
        <taxon>Lachnospiraceae</taxon>
        <taxon>Anaerosacchariphilus</taxon>
    </lineage>
</organism>
<comment type="caution">
    <text evidence="1">The sequence shown here is derived from an EMBL/GenBank/DDBJ whole genome shotgun (WGS) entry which is preliminary data.</text>
</comment>
<name>A0A371ATF3_9FIRM</name>
<proteinExistence type="predicted"/>
<dbReference type="Pfam" id="PF04404">
    <property type="entry name" value="ERF"/>
    <property type="match status" value="1"/>
</dbReference>
<protein>
    <submittedName>
        <fullName evidence="1">Recombinase</fullName>
    </submittedName>
</protein>
<evidence type="ECO:0000313" key="2">
    <source>
        <dbReference type="Proteomes" id="UP000255036"/>
    </source>
</evidence>
<dbReference type="InterPro" id="IPR007499">
    <property type="entry name" value="ERF_bacteria_virus"/>
</dbReference>
<dbReference type="OrthoDB" id="1625426at2"/>
<dbReference type="RefSeq" id="WP_115482543.1">
    <property type="nucleotide sequence ID" value="NZ_QRCT01000042.1"/>
</dbReference>
<keyword evidence="2" id="KW-1185">Reference proteome</keyword>
<dbReference type="AlphaFoldDB" id="A0A371ATF3"/>
<dbReference type="EMBL" id="QRCT01000042">
    <property type="protein sequence ID" value="RDU22855.1"/>
    <property type="molecule type" value="Genomic_DNA"/>
</dbReference>
<sequence length="184" mass="21088">MNIQEKLLIIQTELKAPKNQYNKFGKYNYRNCEDILEAVKPILKQTNTILTITDDIVLIGDRYYIKAIVRLRDCDSVEYIENYAHAREDISQSGMSTAQVTGSTSSYARKYALNGLFCIDDTKDDDTRDNTKKEPEYKCEKCGKPFTDFDYKGKHYTAKDGYEIAKKNNNGKALCNTCKKDVAN</sequence>
<reference evidence="1 2" key="1">
    <citation type="submission" date="2018-07" db="EMBL/GenBank/DDBJ databases">
        <title>Anaerosacharophilus polymeroproducens gen. nov. sp. nov., an anaerobic bacterium isolated from salt field.</title>
        <authorList>
            <person name="Kim W."/>
            <person name="Yang S.-H."/>
            <person name="Oh J."/>
            <person name="Lee J.-H."/>
            <person name="Kwon K.K."/>
        </authorList>
    </citation>
    <scope>NUCLEOTIDE SEQUENCE [LARGE SCALE GENOMIC DNA]</scope>
    <source>
        <strain evidence="1 2">MCWD5</strain>
    </source>
</reference>
<gene>
    <name evidence="1" type="ORF">DWV06_12555</name>
</gene>
<evidence type="ECO:0000313" key="1">
    <source>
        <dbReference type="EMBL" id="RDU22855.1"/>
    </source>
</evidence>
<accession>A0A371ATF3</accession>
<dbReference type="Proteomes" id="UP000255036">
    <property type="component" value="Unassembled WGS sequence"/>
</dbReference>